<sequence>MNRTLVGRRRAAAAVAATALVVTVAPVGAQAAPTNKAVPLTSTAVPTDAPPAGMRSWNQVMETQNRLHAVADRLRAAGRAKAGFTGLAMDVPANKVVLYWKGTVPASVKKAAAQGRATAKVDVKSARHSLRQLEDAARLAMRRHGADLREVSIPADGRALQVAVAGQAAAGRVTLDRALRQAGQQVALQVTTETASAEPLYSRVDDTAPFWGGARMRNASTGGGCSTGFGIRSNATGATSILTAGHCGNNGQQIRTGTNANLIGTVTDDRATEDTLRLPTSAGGRIYDGGVGVGEFSKPVTGYHYSYAGQWVCTSGSYSGARCDIRVVNTNNWIWVGTGWFAPMTRAEHVLGQSAGGNGDSGGPIFDLTADWSKVYAVGTLSAGDPGAAPATCTGVPSSATRRCSSRIWFAPVVDSLWRYNSGVVIGG</sequence>
<reference evidence="2" key="2">
    <citation type="submission" date="2020-09" db="EMBL/GenBank/DDBJ databases">
        <authorList>
            <person name="Sun Q."/>
            <person name="Ohkuma M."/>
        </authorList>
    </citation>
    <scope>NUCLEOTIDE SEQUENCE</scope>
    <source>
        <strain evidence="2">JCM 3091</strain>
    </source>
</reference>
<comment type="caution">
    <text evidence="2">The sequence shown here is derived from an EMBL/GenBank/DDBJ whole genome shotgun (WGS) entry which is preliminary data.</text>
</comment>
<dbReference type="PROSITE" id="PS00135">
    <property type="entry name" value="TRYPSIN_SER"/>
    <property type="match status" value="1"/>
</dbReference>
<keyword evidence="3" id="KW-1185">Reference proteome</keyword>
<dbReference type="InterPro" id="IPR043504">
    <property type="entry name" value="Peptidase_S1_PA_chymotrypsin"/>
</dbReference>
<protein>
    <submittedName>
        <fullName evidence="2">Uncharacterized protein</fullName>
    </submittedName>
</protein>
<proteinExistence type="predicted"/>
<dbReference type="PROSITE" id="PS00134">
    <property type="entry name" value="TRYPSIN_HIS"/>
    <property type="match status" value="1"/>
</dbReference>
<evidence type="ECO:0000313" key="2">
    <source>
        <dbReference type="EMBL" id="GGK11676.1"/>
    </source>
</evidence>
<gene>
    <name evidence="2" type="ORF">GCM10010124_00380</name>
</gene>
<feature type="chain" id="PRO_5035163794" evidence="1">
    <location>
        <begin position="32"/>
        <end position="428"/>
    </location>
</feature>
<dbReference type="Proteomes" id="UP000662200">
    <property type="component" value="Unassembled WGS sequence"/>
</dbReference>
<keyword evidence="1" id="KW-0732">Signal</keyword>
<dbReference type="InterPro" id="IPR018114">
    <property type="entry name" value="TRYPSIN_HIS"/>
</dbReference>
<accession>A0A8J3FDK7</accession>
<feature type="signal peptide" evidence="1">
    <location>
        <begin position="1"/>
        <end position="31"/>
    </location>
</feature>
<dbReference type="Gene3D" id="2.40.10.10">
    <property type="entry name" value="Trypsin-like serine proteases"/>
    <property type="match status" value="2"/>
</dbReference>
<dbReference type="GO" id="GO:0004252">
    <property type="term" value="F:serine-type endopeptidase activity"/>
    <property type="evidence" value="ECO:0007669"/>
    <property type="project" value="InterPro"/>
</dbReference>
<evidence type="ECO:0000256" key="1">
    <source>
        <dbReference type="SAM" id="SignalP"/>
    </source>
</evidence>
<evidence type="ECO:0000313" key="3">
    <source>
        <dbReference type="Proteomes" id="UP000662200"/>
    </source>
</evidence>
<dbReference type="SUPFAM" id="SSF50494">
    <property type="entry name" value="Trypsin-like serine proteases"/>
    <property type="match status" value="1"/>
</dbReference>
<dbReference type="InterPro" id="IPR009003">
    <property type="entry name" value="Peptidase_S1_PA"/>
</dbReference>
<organism evidence="2 3">
    <name type="scientific">Pilimelia terevasa</name>
    <dbReference type="NCBI Taxonomy" id="53372"/>
    <lineage>
        <taxon>Bacteria</taxon>
        <taxon>Bacillati</taxon>
        <taxon>Actinomycetota</taxon>
        <taxon>Actinomycetes</taxon>
        <taxon>Micromonosporales</taxon>
        <taxon>Micromonosporaceae</taxon>
        <taxon>Pilimelia</taxon>
    </lineage>
</organism>
<dbReference type="GO" id="GO:0006508">
    <property type="term" value="P:proteolysis"/>
    <property type="evidence" value="ECO:0007669"/>
    <property type="project" value="InterPro"/>
</dbReference>
<name>A0A8J3FDK7_9ACTN</name>
<dbReference type="InterPro" id="IPR033116">
    <property type="entry name" value="TRYPSIN_SER"/>
</dbReference>
<dbReference type="AlphaFoldDB" id="A0A8J3FDK7"/>
<dbReference type="EMBL" id="BMQC01000001">
    <property type="protein sequence ID" value="GGK11676.1"/>
    <property type="molecule type" value="Genomic_DNA"/>
</dbReference>
<dbReference type="RefSeq" id="WP_189112095.1">
    <property type="nucleotide sequence ID" value="NZ_BMQC01000001.1"/>
</dbReference>
<reference evidence="2" key="1">
    <citation type="journal article" date="2014" name="Int. J. Syst. Evol. Microbiol.">
        <title>Complete genome sequence of Corynebacterium casei LMG S-19264T (=DSM 44701T), isolated from a smear-ripened cheese.</title>
        <authorList>
            <consortium name="US DOE Joint Genome Institute (JGI-PGF)"/>
            <person name="Walter F."/>
            <person name="Albersmeier A."/>
            <person name="Kalinowski J."/>
            <person name="Ruckert C."/>
        </authorList>
    </citation>
    <scope>NUCLEOTIDE SEQUENCE</scope>
    <source>
        <strain evidence="2">JCM 3091</strain>
    </source>
</reference>